<name>A0A438ENU2_VITVI</name>
<dbReference type="InterPro" id="IPR024788">
    <property type="entry name" value="Malectin-like_Carb-bd_dom"/>
</dbReference>
<evidence type="ECO:0000313" key="9">
    <source>
        <dbReference type="Proteomes" id="UP000288805"/>
    </source>
</evidence>
<comment type="subcellular location">
    <subcellularLocation>
        <location evidence="1">Membrane</location>
        <topology evidence="1">Single-pass membrane protein</topology>
    </subcellularLocation>
</comment>
<evidence type="ECO:0000256" key="4">
    <source>
        <dbReference type="ARBA" id="ARBA00022989"/>
    </source>
</evidence>
<keyword evidence="3 6" id="KW-0732">Signal</keyword>
<feature type="domain" description="Malectin-like" evidence="7">
    <location>
        <begin position="49"/>
        <end position="344"/>
    </location>
</feature>
<dbReference type="GO" id="GO:0016020">
    <property type="term" value="C:membrane"/>
    <property type="evidence" value="ECO:0007669"/>
    <property type="project" value="UniProtKB-SubCell"/>
</dbReference>
<feature type="signal peptide" evidence="6">
    <location>
        <begin position="1"/>
        <end position="20"/>
    </location>
</feature>
<protein>
    <submittedName>
        <fullName evidence="8">Leucine-rich repeat receptor-like serine/threonine-protein kinase</fullName>
    </submittedName>
</protein>
<accession>A0A438ENU2</accession>
<dbReference type="PANTHER" id="PTHR45631">
    <property type="entry name" value="OS07G0107800 PROTEIN-RELATED"/>
    <property type="match status" value="1"/>
</dbReference>
<sequence>MEKPVQILLVFLAFHLLGAASNEAVLALSTAQFHGKSTPITPKPGSNMRVRQNQALEEMNTLRFFPNQTDNNCYIIPLKFPGYNYIVRAGFYYGNYDGLSKPPTFDLKLDRENWTTVNTSSSVDGGLPIYHEAIYLTRSGNLTVCLVQTRDGEVPFISSLEGVPITNLYEEVLDTTTATLHLVARTNFGGSEVIRFPDDSYNRVWTRGAIPPNCHANVSIPIGYSIDIENAPPISMLLNYIESVNVSYPITLDVNLPLQYSTPLPAYFVFYFADLASTRVQGDIRTMKIYINGQEKTTITLQVESLKGIAIYPMDVMGSTINITLIPTNQSTLPPMINGMEIFTRHDLTAQLTPPMGPYPNDISKCLPSLLVIVIHTIYFVALFI</sequence>
<keyword evidence="8" id="KW-0675">Receptor</keyword>
<dbReference type="GO" id="GO:0016301">
    <property type="term" value="F:kinase activity"/>
    <property type="evidence" value="ECO:0007669"/>
    <property type="project" value="UniProtKB-KW"/>
</dbReference>
<evidence type="ECO:0000256" key="3">
    <source>
        <dbReference type="ARBA" id="ARBA00022729"/>
    </source>
</evidence>
<reference evidence="8 9" key="1">
    <citation type="journal article" date="2018" name="PLoS Genet.">
        <title>Population sequencing reveals clonal diversity and ancestral inbreeding in the grapevine cultivar Chardonnay.</title>
        <authorList>
            <person name="Roach M.J."/>
            <person name="Johnson D.L."/>
            <person name="Bohlmann J."/>
            <person name="van Vuuren H.J."/>
            <person name="Jones S.J."/>
            <person name="Pretorius I.S."/>
            <person name="Schmidt S.A."/>
            <person name="Borneman A.R."/>
        </authorList>
    </citation>
    <scope>NUCLEOTIDE SEQUENCE [LARGE SCALE GENOMIC DNA]</scope>
    <source>
        <strain evidence="9">cv. Chardonnay</strain>
        <tissue evidence="8">Leaf</tissue>
    </source>
</reference>
<keyword evidence="2" id="KW-0812">Transmembrane</keyword>
<proteinExistence type="predicted"/>
<keyword evidence="8" id="KW-0808">Transferase</keyword>
<keyword evidence="8" id="KW-0418">Kinase</keyword>
<feature type="chain" id="PRO_5019367412" evidence="6">
    <location>
        <begin position="21"/>
        <end position="385"/>
    </location>
</feature>
<evidence type="ECO:0000256" key="2">
    <source>
        <dbReference type="ARBA" id="ARBA00022692"/>
    </source>
</evidence>
<dbReference type="PANTHER" id="PTHR45631:SF44">
    <property type="entry name" value="CARBOHYDRATE-BINDING PROTEIN OF THE ER PROTEIN"/>
    <property type="match status" value="1"/>
</dbReference>
<dbReference type="Proteomes" id="UP000288805">
    <property type="component" value="Unassembled WGS sequence"/>
</dbReference>
<evidence type="ECO:0000256" key="1">
    <source>
        <dbReference type="ARBA" id="ARBA00004167"/>
    </source>
</evidence>
<evidence type="ECO:0000259" key="7">
    <source>
        <dbReference type="Pfam" id="PF12819"/>
    </source>
</evidence>
<evidence type="ECO:0000256" key="5">
    <source>
        <dbReference type="ARBA" id="ARBA00023136"/>
    </source>
</evidence>
<gene>
    <name evidence="8" type="primary">VvCHDh000411_0</name>
    <name evidence="8" type="ORF">CK203_092680</name>
</gene>
<keyword evidence="4" id="KW-1133">Transmembrane helix</keyword>
<dbReference type="EMBL" id="QGNW01001228">
    <property type="protein sequence ID" value="RVW49337.1"/>
    <property type="molecule type" value="Genomic_DNA"/>
</dbReference>
<dbReference type="Pfam" id="PF12819">
    <property type="entry name" value="Malectin_like"/>
    <property type="match status" value="1"/>
</dbReference>
<evidence type="ECO:0000256" key="6">
    <source>
        <dbReference type="SAM" id="SignalP"/>
    </source>
</evidence>
<keyword evidence="5" id="KW-0472">Membrane</keyword>
<evidence type="ECO:0000313" key="8">
    <source>
        <dbReference type="EMBL" id="RVW49337.1"/>
    </source>
</evidence>
<dbReference type="AlphaFoldDB" id="A0A438ENU2"/>
<comment type="caution">
    <text evidence="8">The sequence shown here is derived from an EMBL/GenBank/DDBJ whole genome shotgun (WGS) entry which is preliminary data.</text>
</comment>
<organism evidence="8 9">
    <name type="scientific">Vitis vinifera</name>
    <name type="common">Grape</name>
    <dbReference type="NCBI Taxonomy" id="29760"/>
    <lineage>
        <taxon>Eukaryota</taxon>
        <taxon>Viridiplantae</taxon>
        <taxon>Streptophyta</taxon>
        <taxon>Embryophyta</taxon>
        <taxon>Tracheophyta</taxon>
        <taxon>Spermatophyta</taxon>
        <taxon>Magnoliopsida</taxon>
        <taxon>eudicotyledons</taxon>
        <taxon>Gunneridae</taxon>
        <taxon>Pentapetalae</taxon>
        <taxon>rosids</taxon>
        <taxon>Vitales</taxon>
        <taxon>Vitaceae</taxon>
        <taxon>Viteae</taxon>
        <taxon>Vitis</taxon>
    </lineage>
</organism>